<feature type="domain" description="F-box associated beta-propeller type 1" evidence="1">
    <location>
        <begin position="3"/>
        <end position="233"/>
    </location>
</feature>
<dbReference type="OrthoDB" id="1416298at2759"/>
<organism evidence="2 3">
    <name type="scientific">Microthlaspi erraticum</name>
    <dbReference type="NCBI Taxonomy" id="1685480"/>
    <lineage>
        <taxon>Eukaryota</taxon>
        <taxon>Viridiplantae</taxon>
        <taxon>Streptophyta</taxon>
        <taxon>Embryophyta</taxon>
        <taxon>Tracheophyta</taxon>
        <taxon>Spermatophyta</taxon>
        <taxon>Magnoliopsida</taxon>
        <taxon>eudicotyledons</taxon>
        <taxon>Gunneridae</taxon>
        <taxon>Pentapetalae</taxon>
        <taxon>rosids</taxon>
        <taxon>malvids</taxon>
        <taxon>Brassicales</taxon>
        <taxon>Brassicaceae</taxon>
        <taxon>Coluteocarpeae</taxon>
        <taxon>Microthlaspi</taxon>
    </lineage>
</organism>
<name>A0A6D2IWK8_9BRAS</name>
<dbReference type="Proteomes" id="UP000467841">
    <property type="component" value="Unassembled WGS sequence"/>
</dbReference>
<dbReference type="Pfam" id="PF07734">
    <property type="entry name" value="FBA_1"/>
    <property type="match status" value="1"/>
</dbReference>
<dbReference type="InterPro" id="IPR017451">
    <property type="entry name" value="F-box-assoc_interact_dom"/>
</dbReference>
<evidence type="ECO:0000313" key="3">
    <source>
        <dbReference type="Proteomes" id="UP000467841"/>
    </source>
</evidence>
<comment type="caution">
    <text evidence="2">The sequence shown here is derived from an EMBL/GenBank/DDBJ whole genome shotgun (WGS) entry which is preliminary data.</text>
</comment>
<protein>
    <recommendedName>
        <fullName evidence="1">F-box associated beta-propeller type 1 domain-containing protein</fullName>
    </recommendedName>
</protein>
<reference evidence="2" key="1">
    <citation type="submission" date="2020-01" db="EMBL/GenBank/DDBJ databases">
        <authorList>
            <person name="Mishra B."/>
        </authorList>
    </citation>
    <scope>NUCLEOTIDE SEQUENCE [LARGE SCALE GENOMIC DNA]</scope>
</reference>
<gene>
    <name evidence="2" type="ORF">MERR_LOCUS20190</name>
</gene>
<keyword evidence="3" id="KW-1185">Reference proteome</keyword>
<dbReference type="NCBIfam" id="TIGR01640">
    <property type="entry name" value="F_box_assoc_1"/>
    <property type="match status" value="1"/>
</dbReference>
<dbReference type="InterPro" id="IPR006527">
    <property type="entry name" value="F-box-assoc_dom_typ1"/>
</dbReference>
<accession>A0A6D2IWK8</accession>
<dbReference type="EMBL" id="CACVBM020001129">
    <property type="protein sequence ID" value="CAA7032955.1"/>
    <property type="molecule type" value="Genomic_DNA"/>
</dbReference>
<evidence type="ECO:0000313" key="2">
    <source>
        <dbReference type="EMBL" id="CAA7032955.1"/>
    </source>
</evidence>
<sequence>MHAKLAVLNPVFSRIKWIQLSSLSKYYDFYGVGYDNVSRDKYKILRLGFGTRYDIIKGVEIYEFESKVWRSVNATLECSPPSRCVSMNGNMYWIARKTKIADSKTETIIQTLSSFGGDRLSLLHREKHAKKIEVWVTSKLTDDGTVSWSKYFSLTPDPPKLGSCFDPRDSTTFILKTKKIMSWCEEWNDEAVCTNFCEIGDEGEIEKLGEITRQRIRGDRHSWIVYVPSLVPVPE</sequence>
<dbReference type="AlphaFoldDB" id="A0A6D2IWK8"/>
<evidence type="ECO:0000259" key="1">
    <source>
        <dbReference type="Pfam" id="PF07734"/>
    </source>
</evidence>
<proteinExistence type="predicted"/>